<proteinExistence type="inferred from homology"/>
<dbReference type="GO" id="GO:0006508">
    <property type="term" value="P:proteolysis"/>
    <property type="evidence" value="ECO:0007669"/>
    <property type="project" value="InterPro"/>
</dbReference>
<dbReference type="InterPro" id="IPR001461">
    <property type="entry name" value="Aspartic_peptidase_A1"/>
</dbReference>
<feature type="domain" description="Peptidase A1" evidence="2">
    <location>
        <begin position="1"/>
        <end position="139"/>
    </location>
</feature>
<evidence type="ECO:0000256" key="1">
    <source>
        <dbReference type="ARBA" id="ARBA00007447"/>
    </source>
</evidence>
<dbReference type="PANTHER" id="PTHR47966">
    <property type="entry name" value="BETA-SITE APP-CLEAVING ENZYME, ISOFORM A-RELATED"/>
    <property type="match status" value="1"/>
</dbReference>
<dbReference type="GO" id="GO:0004190">
    <property type="term" value="F:aspartic-type endopeptidase activity"/>
    <property type="evidence" value="ECO:0007669"/>
    <property type="project" value="InterPro"/>
</dbReference>
<accession>A0A8H4B1P9</accession>
<dbReference type="EMBL" id="WTPW01000059">
    <property type="protein sequence ID" value="KAF0553056.1"/>
    <property type="molecule type" value="Genomic_DNA"/>
</dbReference>
<protein>
    <recommendedName>
        <fullName evidence="2">Peptidase A1 domain-containing protein</fullName>
    </recommendedName>
</protein>
<evidence type="ECO:0000259" key="2">
    <source>
        <dbReference type="PROSITE" id="PS51767"/>
    </source>
</evidence>
<dbReference type="SUPFAM" id="SSF50630">
    <property type="entry name" value="Acid proteases"/>
    <property type="match status" value="1"/>
</dbReference>
<gene>
    <name evidence="3" type="ORF">F8M41_020742</name>
</gene>
<dbReference type="Proteomes" id="UP000439903">
    <property type="component" value="Unassembled WGS sequence"/>
</dbReference>
<dbReference type="InterPro" id="IPR033121">
    <property type="entry name" value="PEPTIDASE_A1"/>
</dbReference>
<keyword evidence="4" id="KW-1185">Reference proteome</keyword>
<dbReference type="InterPro" id="IPR021109">
    <property type="entry name" value="Peptidase_aspartic_dom_sf"/>
</dbReference>
<evidence type="ECO:0000313" key="3">
    <source>
        <dbReference type="EMBL" id="KAF0553056.1"/>
    </source>
</evidence>
<dbReference type="AlphaFoldDB" id="A0A8H4B1P9"/>
<reference evidence="3 4" key="1">
    <citation type="journal article" date="2019" name="Environ. Microbiol.">
        <title>At the nexus of three kingdoms: the genome of the mycorrhizal fungus Gigaspora margarita provides insights into plant, endobacterial and fungal interactions.</title>
        <authorList>
            <person name="Venice F."/>
            <person name="Ghignone S."/>
            <person name="Salvioli di Fossalunga A."/>
            <person name="Amselem J."/>
            <person name="Novero M."/>
            <person name="Xianan X."/>
            <person name="Sedzielewska Toro K."/>
            <person name="Morin E."/>
            <person name="Lipzen A."/>
            <person name="Grigoriev I.V."/>
            <person name="Henrissat B."/>
            <person name="Martin F.M."/>
            <person name="Bonfante P."/>
        </authorList>
    </citation>
    <scope>NUCLEOTIDE SEQUENCE [LARGE SCALE GENOMIC DNA]</scope>
    <source>
        <strain evidence="3 4">BEG34</strain>
    </source>
</reference>
<evidence type="ECO:0000313" key="4">
    <source>
        <dbReference type="Proteomes" id="UP000439903"/>
    </source>
</evidence>
<dbReference type="Gene3D" id="2.40.70.10">
    <property type="entry name" value="Acid Proteases"/>
    <property type="match status" value="2"/>
</dbReference>
<sequence length="139" mass="15698">MFDTGSSDFWAHYSNCTSCANHTKFNEGLSETFKYIGNCFICDGGTLTLGDIDTTEFTGNLNYYNVATLNVTYKYWMTEMFDNVSINSNKLSKFDNITQRKAIFVTGSSMIMTSETLAFITSLMDLIKMMMAFIMCPVT</sequence>
<organism evidence="3 4">
    <name type="scientific">Gigaspora margarita</name>
    <dbReference type="NCBI Taxonomy" id="4874"/>
    <lineage>
        <taxon>Eukaryota</taxon>
        <taxon>Fungi</taxon>
        <taxon>Fungi incertae sedis</taxon>
        <taxon>Mucoromycota</taxon>
        <taxon>Glomeromycotina</taxon>
        <taxon>Glomeromycetes</taxon>
        <taxon>Diversisporales</taxon>
        <taxon>Gigasporaceae</taxon>
        <taxon>Gigaspora</taxon>
    </lineage>
</organism>
<comment type="similarity">
    <text evidence="1">Belongs to the peptidase A1 family.</text>
</comment>
<dbReference type="PROSITE" id="PS51767">
    <property type="entry name" value="PEPTIDASE_A1"/>
    <property type="match status" value="1"/>
</dbReference>
<dbReference type="OrthoDB" id="10507372at2759"/>
<name>A0A8H4B1P9_GIGMA</name>
<dbReference type="PANTHER" id="PTHR47966:SF51">
    <property type="entry name" value="BETA-SITE APP-CLEAVING ENZYME, ISOFORM A-RELATED"/>
    <property type="match status" value="1"/>
</dbReference>
<dbReference type="Pfam" id="PF00026">
    <property type="entry name" value="Asp"/>
    <property type="match status" value="2"/>
</dbReference>
<comment type="caution">
    <text evidence="3">The sequence shown here is derived from an EMBL/GenBank/DDBJ whole genome shotgun (WGS) entry which is preliminary data.</text>
</comment>